<evidence type="ECO:0000313" key="3">
    <source>
        <dbReference type="EMBL" id="SJZ67434.1"/>
    </source>
</evidence>
<dbReference type="Pfam" id="PF02357">
    <property type="entry name" value="NusG"/>
    <property type="match status" value="1"/>
</dbReference>
<gene>
    <name evidence="3" type="ORF">SAMN02745152_00894</name>
</gene>
<organism evidence="3 4">
    <name type="scientific">Treponema berlinense</name>
    <dbReference type="NCBI Taxonomy" id="225004"/>
    <lineage>
        <taxon>Bacteria</taxon>
        <taxon>Pseudomonadati</taxon>
        <taxon>Spirochaetota</taxon>
        <taxon>Spirochaetia</taxon>
        <taxon>Spirochaetales</taxon>
        <taxon>Treponemataceae</taxon>
        <taxon>Treponema</taxon>
    </lineage>
</organism>
<evidence type="ECO:0000259" key="2">
    <source>
        <dbReference type="Pfam" id="PF02357"/>
    </source>
</evidence>
<evidence type="ECO:0000313" key="4">
    <source>
        <dbReference type="Proteomes" id="UP000190395"/>
    </source>
</evidence>
<keyword evidence="4" id="KW-1185">Reference proteome</keyword>
<name>A0A1T4MKZ2_9SPIR</name>
<sequence length="89" mass="10683">MEYYCLMVRTGEEEEFKKKARKAFCEQACTAELYYFQRTLKTNQGKLYEKPLFPGYLFFQTESLTPQIMQTLKKIDGFIRILLVYLWGL</sequence>
<dbReference type="InterPro" id="IPR036735">
    <property type="entry name" value="NGN_dom_sf"/>
</dbReference>
<dbReference type="AlphaFoldDB" id="A0A1T4MKZ2"/>
<feature type="domain" description="NusG-like N-terminal" evidence="2">
    <location>
        <begin position="1"/>
        <end position="82"/>
    </location>
</feature>
<dbReference type="STRING" id="225004.SAMN02745152_00894"/>
<keyword evidence="1" id="KW-0804">Transcription</keyword>
<accession>A0A1T4MKZ2</accession>
<dbReference type="SUPFAM" id="SSF82679">
    <property type="entry name" value="N-utilization substance G protein NusG, N-terminal domain"/>
    <property type="match status" value="1"/>
</dbReference>
<dbReference type="GO" id="GO:0006354">
    <property type="term" value="P:DNA-templated transcription elongation"/>
    <property type="evidence" value="ECO:0007669"/>
    <property type="project" value="InterPro"/>
</dbReference>
<evidence type="ECO:0000256" key="1">
    <source>
        <dbReference type="ARBA" id="ARBA00023163"/>
    </source>
</evidence>
<protein>
    <submittedName>
        <fullName evidence="3">Transcription termination factor nusG</fullName>
    </submittedName>
</protein>
<dbReference type="OrthoDB" id="1681764at2"/>
<dbReference type="InterPro" id="IPR006645">
    <property type="entry name" value="NGN-like_dom"/>
</dbReference>
<reference evidence="3 4" key="1">
    <citation type="submission" date="2017-02" db="EMBL/GenBank/DDBJ databases">
        <authorList>
            <person name="Peterson S.W."/>
        </authorList>
    </citation>
    <scope>NUCLEOTIDE SEQUENCE [LARGE SCALE GENOMIC DNA]</scope>
    <source>
        <strain evidence="3 4">ATCC BAA-909</strain>
    </source>
</reference>
<dbReference type="RefSeq" id="WP_078930646.1">
    <property type="nucleotide sequence ID" value="NZ_FUXC01000004.1"/>
</dbReference>
<proteinExistence type="predicted"/>
<dbReference type="Gene3D" id="3.30.70.940">
    <property type="entry name" value="NusG, N-terminal domain"/>
    <property type="match status" value="1"/>
</dbReference>
<dbReference type="Proteomes" id="UP000190395">
    <property type="component" value="Unassembled WGS sequence"/>
</dbReference>
<dbReference type="EMBL" id="FUXC01000004">
    <property type="protein sequence ID" value="SJZ67434.1"/>
    <property type="molecule type" value="Genomic_DNA"/>
</dbReference>
<dbReference type="GeneID" id="303367149"/>